<comment type="subcellular location">
    <subcellularLocation>
        <location evidence="7">Cell inner membrane</location>
        <topology evidence="7">Multi-pass membrane protein</topology>
    </subcellularLocation>
    <subcellularLocation>
        <location evidence="1">Cell membrane</location>
        <topology evidence="1">Multi-pass membrane protein</topology>
    </subcellularLocation>
</comment>
<evidence type="ECO:0000256" key="1">
    <source>
        <dbReference type="ARBA" id="ARBA00004651"/>
    </source>
</evidence>
<reference evidence="9 10" key="1">
    <citation type="submission" date="2016-10" db="EMBL/GenBank/DDBJ databases">
        <authorList>
            <person name="de Groot N.N."/>
        </authorList>
    </citation>
    <scope>NUCLEOTIDE SEQUENCE [LARGE SCALE GENOMIC DNA]</scope>
    <source>
        <strain evidence="9 10">CGMCC 1.10836</strain>
    </source>
</reference>
<comment type="similarity">
    <text evidence="7">Belongs to the TRAP transporter small permease family.</text>
</comment>
<keyword evidence="2 7" id="KW-0813">Transport</keyword>
<keyword evidence="6 7" id="KW-0472">Membrane</keyword>
<organism evidence="9 10">
    <name type="scientific">Pseudorhodobacter antarcticus</name>
    <dbReference type="NCBI Taxonomy" id="1077947"/>
    <lineage>
        <taxon>Bacteria</taxon>
        <taxon>Pseudomonadati</taxon>
        <taxon>Pseudomonadota</taxon>
        <taxon>Alphaproteobacteria</taxon>
        <taxon>Rhodobacterales</taxon>
        <taxon>Paracoccaceae</taxon>
        <taxon>Pseudorhodobacter</taxon>
    </lineage>
</organism>
<evidence type="ECO:0000313" key="9">
    <source>
        <dbReference type="EMBL" id="SEN19848.1"/>
    </source>
</evidence>
<feature type="transmembrane region" description="Helical" evidence="7">
    <location>
        <begin position="151"/>
        <end position="173"/>
    </location>
</feature>
<comment type="function">
    <text evidence="7">Part of the tripartite ATP-independent periplasmic (TRAP) transport system.</text>
</comment>
<dbReference type="Pfam" id="PF04290">
    <property type="entry name" value="DctQ"/>
    <property type="match status" value="1"/>
</dbReference>
<sequence>MHRFFLTLSRLFAYLGGLMLVALIFMTCASVLGRWANDMLHGMVGAGVMPGVAQWGLDAGIGAIRGDFELMEAGIAFAIFAFLPWCQITGGHAAVDLFTSRLPPRADRILRAITEGLFAAVLVVIAVQLGAGMVSKLQSGQTTFLLQVPLWWAYALSLSGAAAAAGVGLYMAAARLAEAWLGRPLLPQAAP</sequence>
<feature type="domain" description="Tripartite ATP-independent periplasmic transporters DctQ component" evidence="8">
    <location>
        <begin position="66"/>
        <end position="173"/>
    </location>
</feature>
<dbReference type="EMBL" id="FOCO01000009">
    <property type="protein sequence ID" value="SEN19848.1"/>
    <property type="molecule type" value="Genomic_DNA"/>
</dbReference>
<accession>A0A1H8EM34</accession>
<dbReference type="GO" id="GO:0022857">
    <property type="term" value="F:transmembrane transporter activity"/>
    <property type="evidence" value="ECO:0007669"/>
    <property type="project" value="UniProtKB-UniRule"/>
</dbReference>
<feature type="transmembrane region" description="Helical" evidence="7">
    <location>
        <begin position="109"/>
        <end position="131"/>
    </location>
</feature>
<name>A0A1H8EM34_9RHOB</name>
<evidence type="ECO:0000256" key="7">
    <source>
        <dbReference type="RuleBase" id="RU369079"/>
    </source>
</evidence>
<dbReference type="InterPro" id="IPR055348">
    <property type="entry name" value="DctQ"/>
</dbReference>
<proteinExistence type="inferred from homology"/>
<dbReference type="OrthoDB" id="6183232at2"/>
<feature type="transmembrane region" description="Helical" evidence="7">
    <location>
        <begin position="75"/>
        <end position="97"/>
    </location>
</feature>
<keyword evidence="7" id="KW-0997">Cell inner membrane</keyword>
<evidence type="ECO:0000256" key="2">
    <source>
        <dbReference type="ARBA" id="ARBA00022448"/>
    </source>
</evidence>
<evidence type="ECO:0000256" key="6">
    <source>
        <dbReference type="ARBA" id="ARBA00023136"/>
    </source>
</evidence>
<evidence type="ECO:0000313" key="10">
    <source>
        <dbReference type="Proteomes" id="UP000183002"/>
    </source>
</evidence>
<comment type="subunit">
    <text evidence="7">The complex comprises the extracytoplasmic solute receptor protein and the two transmembrane proteins.</text>
</comment>
<dbReference type="Proteomes" id="UP000183002">
    <property type="component" value="Unassembled WGS sequence"/>
</dbReference>
<keyword evidence="10" id="KW-1185">Reference proteome</keyword>
<keyword evidence="5 7" id="KW-1133">Transmembrane helix</keyword>
<dbReference type="AlphaFoldDB" id="A0A1H8EM34"/>
<evidence type="ECO:0000256" key="4">
    <source>
        <dbReference type="ARBA" id="ARBA00022692"/>
    </source>
</evidence>
<keyword evidence="4 7" id="KW-0812">Transmembrane</keyword>
<feature type="transmembrane region" description="Helical" evidence="7">
    <location>
        <begin position="12"/>
        <end position="33"/>
    </location>
</feature>
<dbReference type="STRING" id="1077947.SAMN05216227_100917"/>
<dbReference type="GO" id="GO:0005886">
    <property type="term" value="C:plasma membrane"/>
    <property type="evidence" value="ECO:0007669"/>
    <property type="project" value="UniProtKB-SubCell"/>
</dbReference>
<dbReference type="RefSeq" id="WP_050521110.1">
    <property type="nucleotide sequence ID" value="NZ_FOCO01000009.1"/>
</dbReference>
<protein>
    <recommendedName>
        <fullName evidence="7">TRAP transporter small permease protein</fullName>
    </recommendedName>
</protein>
<gene>
    <name evidence="9" type="ORF">SAMN05216227_100917</name>
</gene>
<evidence type="ECO:0000259" key="8">
    <source>
        <dbReference type="Pfam" id="PF04290"/>
    </source>
</evidence>
<evidence type="ECO:0000256" key="5">
    <source>
        <dbReference type="ARBA" id="ARBA00022989"/>
    </source>
</evidence>
<evidence type="ECO:0000256" key="3">
    <source>
        <dbReference type="ARBA" id="ARBA00022475"/>
    </source>
</evidence>
<keyword evidence="3" id="KW-1003">Cell membrane</keyword>